<protein>
    <submittedName>
        <fullName evidence="1">Uncharacterized protein</fullName>
    </submittedName>
</protein>
<evidence type="ECO:0000313" key="1">
    <source>
        <dbReference type="EMBL" id="GMT10613.1"/>
    </source>
</evidence>
<reference evidence="1" key="1">
    <citation type="submission" date="2023-10" db="EMBL/GenBank/DDBJ databases">
        <title>Genome assembly of Pristionchus species.</title>
        <authorList>
            <person name="Yoshida K."/>
            <person name="Sommer R.J."/>
        </authorList>
    </citation>
    <scope>NUCLEOTIDE SEQUENCE</scope>
    <source>
        <strain evidence="1">RS5133</strain>
    </source>
</reference>
<proteinExistence type="predicted"/>
<organism evidence="1 2">
    <name type="scientific">Pristionchus fissidentatus</name>
    <dbReference type="NCBI Taxonomy" id="1538716"/>
    <lineage>
        <taxon>Eukaryota</taxon>
        <taxon>Metazoa</taxon>
        <taxon>Ecdysozoa</taxon>
        <taxon>Nematoda</taxon>
        <taxon>Chromadorea</taxon>
        <taxon>Rhabditida</taxon>
        <taxon>Rhabditina</taxon>
        <taxon>Diplogasteromorpha</taxon>
        <taxon>Diplogasteroidea</taxon>
        <taxon>Neodiplogasteridae</taxon>
        <taxon>Pristionchus</taxon>
    </lineage>
</organism>
<dbReference type="Proteomes" id="UP001432322">
    <property type="component" value="Unassembled WGS sequence"/>
</dbReference>
<name>A0AAV5UWL4_9BILA</name>
<accession>A0AAV5UWL4</accession>
<comment type="caution">
    <text evidence="1">The sequence shown here is derived from an EMBL/GenBank/DDBJ whole genome shotgun (WGS) entry which is preliminary data.</text>
</comment>
<sequence length="178" mass="19606">MEPSGVTINTQQERERREVSISVLITLSTLSIHSTLSLVRVDEREWEVEREESVLRYLHSYSCLSFPLSVEPHRPPLSSSSSSFSFSSTSEPTHFFIHSGSSPSLMSLGLAAFFGSSSGGVTVSTSSEYLSQLPSFLLVSSFSSPESAVSSSFSFFSSTSSLMKQPYRSLFIIFFLLL</sequence>
<dbReference type="EMBL" id="BTSY01000001">
    <property type="protein sequence ID" value="GMT10613.1"/>
    <property type="molecule type" value="Genomic_DNA"/>
</dbReference>
<keyword evidence="2" id="KW-1185">Reference proteome</keyword>
<gene>
    <name evidence="1" type="ORF">PFISCL1PPCAC_1910</name>
</gene>
<dbReference type="AlphaFoldDB" id="A0AAV5UWL4"/>
<evidence type="ECO:0000313" key="2">
    <source>
        <dbReference type="Proteomes" id="UP001432322"/>
    </source>
</evidence>
<feature type="non-terminal residue" evidence="1">
    <location>
        <position position="178"/>
    </location>
</feature>